<dbReference type="Pfam" id="PF00144">
    <property type="entry name" value="Beta-lactamase"/>
    <property type="match status" value="1"/>
</dbReference>
<evidence type="ECO:0000313" key="6">
    <source>
        <dbReference type="Proteomes" id="UP001499993"/>
    </source>
</evidence>
<reference evidence="6" key="1">
    <citation type="journal article" date="2019" name="Int. J. Syst. Evol. Microbiol.">
        <title>The Global Catalogue of Microorganisms (GCM) 10K type strain sequencing project: providing services to taxonomists for standard genome sequencing and annotation.</title>
        <authorList>
            <consortium name="The Broad Institute Genomics Platform"/>
            <consortium name="The Broad Institute Genome Sequencing Center for Infectious Disease"/>
            <person name="Wu L."/>
            <person name="Ma J."/>
        </authorList>
    </citation>
    <scope>NUCLEOTIDE SEQUENCE [LARGE SCALE GENOMIC DNA]</scope>
    <source>
        <strain evidence="6">JCM 18123</strain>
    </source>
</reference>
<feature type="transmembrane region" description="Helical" evidence="2">
    <location>
        <begin position="446"/>
        <end position="467"/>
    </location>
</feature>
<dbReference type="SUPFAM" id="SSF56601">
    <property type="entry name" value="beta-lactamase/transpeptidase-like"/>
    <property type="match status" value="1"/>
</dbReference>
<keyword evidence="3" id="KW-0732">Signal</keyword>
<keyword evidence="5" id="KW-0378">Hydrolase</keyword>
<name>A0ABP9G257_9ACTN</name>
<dbReference type="PANTHER" id="PTHR43283:SF3">
    <property type="entry name" value="BETA-LACTAMASE FAMILY PROTEIN (AFU_ORTHOLOGUE AFUA_5G07500)"/>
    <property type="match status" value="1"/>
</dbReference>
<organism evidence="5 6">
    <name type="scientific">Streptomonospora halophila</name>
    <dbReference type="NCBI Taxonomy" id="427369"/>
    <lineage>
        <taxon>Bacteria</taxon>
        <taxon>Bacillati</taxon>
        <taxon>Actinomycetota</taxon>
        <taxon>Actinomycetes</taxon>
        <taxon>Streptosporangiales</taxon>
        <taxon>Nocardiopsidaceae</taxon>
        <taxon>Streptomonospora</taxon>
    </lineage>
</organism>
<dbReference type="PROSITE" id="PS51318">
    <property type="entry name" value="TAT"/>
    <property type="match status" value="1"/>
</dbReference>
<dbReference type="InterPro" id="IPR001466">
    <property type="entry name" value="Beta-lactam-related"/>
</dbReference>
<evidence type="ECO:0000256" key="1">
    <source>
        <dbReference type="SAM" id="MobiDB-lite"/>
    </source>
</evidence>
<feature type="transmembrane region" description="Helical" evidence="2">
    <location>
        <begin position="487"/>
        <end position="507"/>
    </location>
</feature>
<evidence type="ECO:0000256" key="2">
    <source>
        <dbReference type="SAM" id="Phobius"/>
    </source>
</evidence>
<keyword evidence="2" id="KW-1133">Transmembrane helix</keyword>
<feature type="region of interest" description="Disordered" evidence="1">
    <location>
        <begin position="1"/>
        <end position="21"/>
    </location>
</feature>
<dbReference type="RefSeq" id="WP_345554973.1">
    <property type="nucleotide sequence ID" value="NZ_BAABIK010000001.1"/>
</dbReference>
<proteinExistence type="predicted"/>
<sequence>MLFTRARRPRPPRRRAPAGARRRAVGAAAGCALAALAAPGPAALAQEGGTSAARLDAFAERYVERTGLPGAAVAVTKGDEAVLTAGYGRASDGAPLTADSPMRIASLSKSFTALAVMQLVEAGEVELDRPVRRYLPEFRIADPRGARITVRHLLDQSSGMSDQTLPDASRPRRPDSLKEAVARLRAAGLSADPGSEWNYHNPNYHVAARLVEEVSGRPFGAYMSRKVLAPAGMDDTVALETAGAPSPGLEDGFVRAYGADIAVPEPDHFSAGSGGMVSTAEDMARWLVLQQRGGLSAAGERVVSAESVAEMHTPSSRDGRYALGWMRREPEEGDRARLPQIWHGGALSTYSSYQFLVPETGYGVAVLLNTGIALTEEDAWGLAEGLLALAEGRTPPEGGSSLWKVDAVFGALTVATAALGVRGLLRSGAWAQRRRRRPLWRAAARLLVYLVPAALLAAFQPAVDFLLGGRDGTWLQRFYAIPAELSFLAFAAFTCLAIAAARVTALVRSRRW</sequence>
<dbReference type="Proteomes" id="UP001499993">
    <property type="component" value="Unassembled WGS sequence"/>
</dbReference>
<comment type="caution">
    <text evidence="5">The sequence shown here is derived from an EMBL/GenBank/DDBJ whole genome shotgun (WGS) entry which is preliminary data.</text>
</comment>
<evidence type="ECO:0000313" key="5">
    <source>
        <dbReference type="EMBL" id="GAA4926244.1"/>
    </source>
</evidence>
<feature type="chain" id="PRO_5047005762" evidence="3">
    <location>
        <begin position="38"/>
        <end position="512"/>
    </location>
</feature>
<evidence type="ECO:0000256" key="3">
    <source>
        <dbReference type="SAM" id="SignalP"/>
    </source>
</evidence>
<dbReference type="InterPro" id="IPR006311">
    <property type="entry name" value="TAT_signal"/>
</dbReference>
<dbReference type="GO" id="GO:0016787">
    <property type="term" value="F:hydrolase activity"/>
    <property type="evidence" value="ECO:0007669"/>
    <property type="project" value="UniProtKB-KW"/>
</dbReference>
<gene>
    <name evidence="5" type="ORF">GCM10023224_01230</name>
</gene>
<keyword evidence="2" id="KW-0472">Membrane</keyword>
<dbReference type="InterPro" id="IPR050789">
    <property type="entry name" value="Diverse_Enzym_Activities"/>
</dbReference>
<dbReference type="InterPro" id="IPR012338">
    <property type="entry name" value="Beta-lactam/transpept-like"/>
</dbReference>
<keyword evidence="6" id="KW-1185">Reference proteome</keyword>
<evidence type="ECO:0000259" key="4">
    <source>
        <dbReference type="Pfam" id="PF00144"/>
    </source>
</evidence>
<keyword evidence="2" id="KW-0812">Transmembrane</keyword>
<accession>A0ABP9G257</accession>
<dbReference type="PANTHER" id="PTHR43283">
    <property type="entry name" value="BETA-LACTAMASE-RELATED"/>
    <property type="match status" value="1"/>
</dbReference>
<dbReference type="Gene3D" id="3.40.710.10">
    <property type="entry name" value="DD-peptidase/beta-lactamase superfamily"/>
    <property type="match status" value="1"/>
</dbReference>
<protein>
    <submittedName>
        <fullName evidence="5">Serine hydrolase domain-containing protein</fullName>
    </submittedName>
</protein>
<feature type="signal peptide" evidence="3">
    <location>
        <begin position="1"/>
        <end position="37"/>
    </location>
</feature>
<feature type="domain" description="Beta-lactamase-related" evidence="4">
    <location>
        <begin position="55"/>
        <end position="372"/>
    </location>
</feature>
<feature type="transmembrane region" description="Helical" evidence="2">
    <location>
        <begin position="407"/>
        <end position="425"/>
    </location>
</feature>
<dbReference type="EMBL" id="BAABIK010000001">
    <property type="protein sequence ID" value="GAA4926244.1"/>
    <property type="molecule type" value="Genomic_DNA"/>
</dbReference>